<feature type="chain" id="PRO_5016349998" description="Phenoloxidase-activating factor 2" evidence="8">
    <location>
        <begin position="22"/>
        <end position="809"/>
    </location>
</feature>
<evidence type="ECO:0000256" key="7">
    <source>
        <dbReference type="SAM" id="MobiDB-lite"/>
    </source>
</evidence>
<comment type="subcellular location">
    <subcellularLocation>
        <location evidence="1">Secreted</location>
    </subcellularLocation>
</comment>
<reference evidence="10" key="1">
    <citation type="submission" date="2018-07" db="EMBL/GenBank/DDBJ databases">
        <authorList>
            <person name="Quirk P.G."/>
            <person name="Krulwich T.A."/>
        </authorList>
    </citation>
    <scope>NUCLEOTIDE SEQUENCE</scope>
</reference>
<evidence type="ECO:0000256" key="3">
    <source>
        <dbReference type="ARBA" id="ARBA00023157"/>
    </source>
</evidence>
<dbReference type="PRINTS" id="PR00722">
    <property type="entry name" value="CHYMOTRYPSIN"/>
</dbReference>
<gene>
    <name evidence="10" type="primary">CSON011469</name>
</gene>
<dbReference type="InterPro" id="IPR001314">
    <property type="entry name" value="Peptidase_S1A"/>
</dbReference>
<dbReference type="GO" id="GO:0004252">
    <property type="term" value="F:serine-type endopeptidase activity"/>
    <property type="evidence" value="ECO:0007669"/>
    <property type="project" value="InterPro"/>
</dbReference>
<organism evidence="10">
    <name type="scientific">Culicoides sonorensis</name>
    <name type="common">Biting midge</name>
    <dbReference type="NCBI Taxonomy" id="179676"/>
    <lineage>
        <taxon>Eukaryota</taxon>
        <taxon>Metazoa</taxon>
        <taxon>Ecdysozoa</taxon>
        <taxon>Arthropoda</taxon>
        <taxon>Hexapoda</taxon>
        <taxon>Insecta</taxon>
        <taxon>Pterygota</taxon>
        <taxon>Neoptera</taxon>
        <taxon>Endopterygota</taxon>
        <taxon>Diptera</taxon>
        <taxon>Nematocera</taxon>
        <taxon>Chironomoidea</taxon>
        <taxon>Ceratopogonidae</taxon>
        <taxon>Ceratopogoninae</taxon>
        <taxon>Culicoides</taxon>
        <taxon>Monoculicoides</taxon>
    </lineage>
</organism>
<protein>
    <recommendedName>
        <fullName evidence="5">Phenoloxidase-activating factor 2</fullName>
    </recommendedName>
    <alternativeName>
        <fullName evidence="6">Prophenoloxidase-activating factor II</fullName>
    </alternativeName>
</protein>
<dbReference type="FunFam" id="2.40.10.10:FF:000038">
    <property type="entry name" value="Serine protease"/>
    <property type="match status" value="1"/>
</dbReference>
<sequence length="809" mass="91096">MLNQKFVIVYFVICMLHISSSQDIQPTEIDELLKDVDISNSSEARAYISEKLCSIGYCGSTVTDELLEKTKLNRIQRQFQTGNLQDYSGNLESNIDYSEYIGEGKQQYIQPDINVPSPASTHIHHHFHHNGNEDYGNDQIDLQGIRNAKNYAFQQQKFPVGVKKFATPNNYFERPPLIVNPNYSTGINKAPIPNYNTKKTQYFSDKNYQHLQTLSDCSCVPFQYCATEDVVGRRDDLVLPLDPRNLNKDIEAEQNQTTSNIEETTKHISKRDVDESNIPDVEPRFGGSSGVNHQTKKTSPSIGISFGLPIPSPNINPYLNYNGLNLGLVNVNPFFSLHLNKDESGDKVLHPSINLHITPNEQIFTKLIDKKFHAKKLILQKKLNNFQTGHIQPEFYPHPPIPHHHNKPDDLYLSPVPYESPNFPFIPPGHEVPFPPIEPIFYGPSNTGFNPLYDSPPTFPINSHYRSNNNTISARTGKALENKMIIFPNNRRKRTVDNLDSHLPLSRLTRQNFGQANQQCPKNTVCCKRPYKPQPFPSRISSQPGSCGIKSNQGINGRIKTPSYTNGNTEFGEYPWQAAILKKDARESVYVCGGTLISPFAILTAAHCVQPNNAYDLRVRLGEWDVNHDVEFYPFVERDVSSITIHPQYYAGTLENDIAILKLDRPVDLAQAPHIGIPCLPDTRNDFTGKRCWTTGWGKDAFGDFGKYQNILKEVDVPVISHGQCQAQLRQTRLGYTYNLNPGMLCAGGEEGKDACKGDGGGPLVCEQNNVWYLAGIVSWGIGCGHANVPGVYVRVSSYRQWINQILQH</sequence>
<evidence type="ECO:0000256" key="4">
    <source>
        <dbReference type="ARBA" id="ARBA00024195"/>
    </source>
</evidence>
<dbReference type="Pfam" id="PF00089">
    <property type="entry name" value="Trypsin"/>
    <property type="match status" value="1"/>
</dbReference>
<feature type="domain" description="Peptidase S1" evidence="9">
    <location>
        <begin position="554"/>
        <end position="808"/>
    </location>
</feature>
<dbReference type="InterPro" id="IPR001254">
    <property type="entry name" value="Trypsin_dom"/>
</dbReference>
<dbReference type="InterPro" id="IPR018114">
    <property type="entry name" value="TRYPSIN_HIS"/>
</dbReference>
<evidence type="ECO:0000256" key="1">
    <source>
        <dbReference type="ARBA" id="ARBA00004613"/>
    </source>
</evidence>
<dbReference type="AlphaFoldDB" id="A0A336LHY5"/>
<dbReference type="PROSITE" id="PS50240">
    <property type="entry name" value="TRYPSIN_DOM"/>
    <property type="match status" value="1"/>
</dbReference>
<evidence type="ECO:0000256" key="8">
    <source>
        <dbReference type="SAM" id="SignalP"/>
    </source>
</evidence>
<keyword evidence="8" id="KW-0732">Signal</keyword>
<dbReference type="SMART" id="SM00020">
    <property type="entry name" value="Tryp_SPc"/>
    <property type="match status" value="1"/>
</dbReference>
<dbReference type="GO" id="GO:0005576">
    <property type="term" value="C:extracellular region"/>
    <property type="evidence" value="ECO:0007669"/>
    <property type="project" value="UniProtKB-SubCell"/>
</dbReference>
<dbReference type="InterPro" id="IPR009003">
    <property type="entry name" value="Peptidase_S1_PA"/>
</dbReference>
<dbReference type="EMBL" id="UFQT01000004">
    <property type="protein sequence ID" value="SSX17235.1"/>
    <property type="molecule type" value="Genomic_DNA"/>
</dbReference>
<dbReference type="VEuPathDB" id="VectorBase:CSON011469"/>
<name>A0A336LHY5_CULSO</name>
<comment type="similarity">
    <text evidence="4">Belongs to the peptidase S1 family. CLIP subfamily.</text>
</comment>
<dbReference type="GO" id="GO:0006508">
    <property type="term" value="P:proteolysis"/>
    <property type="evidence" value="ECO:0007669"/>
    <property type="project" value="InterPro"/>
</dbReference>
<evidence type="ECO:0000256" key="2">
    <source>
        <dbReference type="ARBA" id="ARBA00022525"/>
    </source>
</evidence>
<accession>A0A336LHY5</accession>
<dbReference type="SUPFAM" id="SSF50494">
    <property type="entry name" value="Trypsin-like serine proteases"/>
    <property type="match status" value="1"/>
</dbReference>
<dbReference type="InterPro" id="IPR043504">
    <property type="entry name" value="Peptidase_S1_PA_chymotrypsin"/>
</dbReference>
<evidence type="ECO:0000259" key="9">
    <source>
        <dbReference type="PROSITE" id="PS50240"/>
    </source>
</evidence>
<dbReference type="PROSITE" id="PS00134">
    <property type="entry name" value="TRYPSIN_HIS"/>
    <property type="match status" value="1"/>
</dbReference>
<dbReference type="PANTHER" id="PTHR24258:SF142">
    <property type="entry name" value="PEPTIDASE S1 DOMAIN-CONTAINING PROTEIN"/>
    <property type="match status" value="1"/>
</dbReference>
<dbReference type="CDD" id="cd00190">
    <property type="entry name" value="Tryp_SPc"/>
    <property type="match status" value="1"/>
</dbReference>
<dbReference type="PANTHER" id="PTHR24258">
    <property type="entry name" value="SERINE PROTEASE-RELATED"/>
    <property type="match status" value="1"/>
</dbReference>
<keyword evidence="2" id="KW-0964">Secreted</keyword>
<feature type="signal peptide" evidence="8">
    <location>
        <begin position="1"/>
        <end position="21"/>
    </location>
</feature>
<dbReference type="Gene3D" id="2.40.10.10">
    <property type="entry name" value="Trypsin-like serine proteases"/>
    <property type="match status" value="1"/>
</dbReference>
<keyword evidence="3" id="KW-1015">Disulfide bond</keyword>
<proteinExistence type="inferred from homology"/>
<evidence type="ECO:0000256" key="5">
    <source>
        <dbReference type="ARBA" id="ARBA00068096"/>
    </source>
</evidence>
<evidence type="ECO:0000256" key="6">
    <source>
        <dbReference type="ARBA" id="ARBA00076468"/>
    </source>
</evidence>
<evidence type="ECO:0000313" key="10">
    <source>
        <dbReference type="EMBL" id="SSX17235.1"/>
    </source>
</evidence>
<feature type="region of interest" description="Disordered" evidence="7">
    <location>
        <begin position="276"/>
        <end position="297"/>
    </location>
</feature>